<name>A0A2S9JP51_9HYPH</name>
<gene>
    <name evidence="1" type="ORF">C5750_07360</name>
</gene>
<evidence type="ECO:0000313" key="2">
    <source>
        <dbReference type="Proteomes" id="UP000238563"/>
    </source>
</evidence>
<comment type="caution">
    <text evidence="1">The sequence shown here is derived from an EMBL/GenBank/DDBJ whole genome shotgun (WGS) entry which is preliminary data.</text>
</comment>
<protein>
    <submittedName>
        <fullName evidence="1">Type III secretion protein</fullName>
    </submittedName>
</protein>
<proteinExistence type="predicted"/>
<evidence type="ECO:0000313" key="1">
    <source>
        <dbReference type="EMBL" id="PRD55006.1"/>
    </source>
</evidence>
<keyword evidence="2" id="KW-1185">Reference proteome</keyword>
<dbReference type="EMBL" id="PVBT01000002">
    <property type="protein sequence ID" value="PRD55006.1"/>
    <property type="molecule type" value="Genomic_DNA"/>
</dbReference>
<dbReference type="RefSeq" id="WP_105733236.1">
    <property type="nucleotide sequence ID" value="NZ_PVBT01000002.1"/>
</dbReference>
<accession>A0A2S9JP51</accession>
<dbReference type="AlphaFoldDB" id="A0A2S9JP51"/>
<dbReference type="Proteomes" id="UP000238563">
    <property type="component" value="Unassembled WGS sequence"/>
</dbReference>
<organism evidence="1 2">
    <name type="scientific">Phyllobacterium myrsinacearum</name>
    <dbReference type="NCBI Taxonomy" id="28101"/>
    <lineage>
        <taxon>Bacteria</taxon>
        <taxon>Pseudomonadati</taxon>
        <taxon>Pseudomonadota</taxon>
        <taxon>Alphaproteobacteria</taxon>
        <taxon>Hyphomicrobiales</taxon>
        <taxon>Phyllobacteriaceae</taxon>
        <taxon>Phyllobacterium</taxon>
    </lineage>
</organism>
<reference evidence="1 2" key="1">
    <citation type="submission" date="2018-02" db="EMBL/GenBank/DDBJ databases">
        <title>The draft genome of Phyllobacterium myrsinacearum DSM5892.</title>
        <authorList>
            <person name="Li L."/>
            <person name="Liu L."/>
            <person name="Zhang X."/>
            <person name="Wang T."/>
        </authorList>
    </citation>
    <scope>NUCLEOTIDE SEQUENCE [LARGE SCALE GENOMIC DNA]</scope>
    <source>
        <strain evidence="1 2">DSM 5892</strain>
    </source>
</reference>
<sequence>MTVAPAVADNAEAKSSSLIDNWSNIHSAPARFVHPERIVSCFDKIISSQLAKRLQASDRVQEQLKILLMDHFDLPDPSSLTEIDQVDLGLLSKPAEYIAGLVPLAGAIFWANIFTAEIRTDKIAAMKRSIGESAFQIALANRDLASGLPGPDDLDAAIERDGNNCLLSWHMTLPPAVRAWARLKHADDTFLSVHTNEKDQGRGVAIIRRLASQYPQH</sequence>
<dbReference type="OrthoDB" id="8112986at2"/>